<evidence type="ECO:0000256" key="3">
    <source>
        <dbReference type="ARBA" id="ARBA00023082"/>
    </source>
</evidence>
<dbReference type="PANTHER" id="PTHR43133">
    <property type="entry name" value="RNA POLYMERASE ECF-TYPE SIGMA FACTO"/>
    <property type="match status" value="1"/>
</dbReference>
<comment type="caution">
    <text evidence="6">The sequence shown here is derived from an EMBL/GenBank/DDBJ whole genome shotgun (WGS) entry which is preliminary data.</text>
</comment>
<keyword evidence="3" id="KW-0731">Sigma factor</keyword>
<dbReference type="RefSeq" id="WP_251806163.1">
    <property type="nucleotide sequence ID" value="NZ_CP166679.1"/>
</dbReference>
<dbReference type="Gene3D" id="1.10.10.10">
    <property type="entry name" value="Winged helix-like DNA-binding domain superfamily/Winged helix DNA-binding domain"/>
    <property type="match status" value="1"/>
</dbReference>
<dbReference type="SUPFAM" id="SSF88659">
    <property type="entry name" value="Sigma3 and sigma4 domains of RNA polymerase sigma factors"/>
    <property type="match status" value="1"/>
</dbReference>
<dbReference type="InterPro" id="IPR039425">
    <property type="entry name" value="RNA_pol_sigma-70-like"/>
</dbReference>
<feature type="domain" description="RNA polymerase sigma factor 70 region 4 type 2" evidence="5">
    <location>
        <begin position="108"/>
        <end position="159"/>
    </location>
</feature>
<evidence type="ECO:0000256" key="4">
    <source>
        <dbReference type="ARBA" id="ARBA00023163"/>
    </source>
</evidence>
<organism evidence="6 7">
    <name type="scientific">Arenibacter antarcticus</name>
    <dbReference type="NCBI Taxonomy" id="2040469"/>
    <lineage>
        <taxon>Bacteria</taxon>
        <taxon>Pseudomonadati</taxon>
        <taxon>Bacteroidota</taxon>
        <taxon>Flavobacteriia</taxon>
        <taxon>Flavobacteriales</taxon>
        <taxon>Flavobacteriaceae</taxon>
        <taxon>Arenibacter</taxon>
    </lineage>
</organism>
<keyword evidence="4" id="KW-0804">Transcription</keyword>
<dbReference type="PANTHER" id="PTHR43133:SF46">
    <property type="entry name" value="RNA POLYMERASE SIGMA-70 FACTOR ECF SUBFAMILY"/>
    <property type="match status" value="1"/>
</dbReference>
<evidence type="ECO:0000313" key="7">
    <source>
        <dbReference type="Proteomes" id="UP001597532"/>
    </source>
</evidence>
<evidence type="ECO:0000259" key="5">
    <source>
        <dbReference type="Pfam" id="PF08281"/>
    </source>
</evidence>
<evidence type="ECO:0000313" key="6">
    <source>
        <dbReference type="EMBL" id="MFD2790954.1"/>
    </source>
</evidence>
<gene>
    <name evidence="6" type="ORF">ACFS1K_14355</name>
</gene>
<sequence length="177" mass="21042">MDKIGNIYNAHVDDLFSYGIRLGFLKEQVMDAIHNVFHRIILNNKEEGLVNPKSYLHKSLRNELFNEFRRSKKVVLLDTNNETFPFELQVNVEDMLIEDEFKDQIKSKIENTLNELTPKQREIIYLRYTQDYDYQQIAEIMDISVPSCRNLILKALKQLRASDNQYFLFLALQHKNL</sequence>
<dbReference type="InterPro" id="IPR013324">
    <property type="entry name" value="RNA_pol_sigma_r3/r4-like"/>
</dbReference>
<dbReference type="SUPFAM" id="SSF88946">
    <property type="entry name" value="Sigma2 domain of RNA polymerase sigma factors"/>
    <property type="match status" value="1"/>
</dbReference>
<proteinExistence type="inferred from homology"/>
<dbReference type="EMBL" id="JBHUOK010000032">
    <property type="protein sequence ID" value="MFD2790954.1"/>
    <property type="molecule type" value="Genomic_DNA"/>
</dbReference>
<keyword evidence="7" id="KW-1185">Reference proteome</keyword>
<dbReference type="Proteomes" id="UP001597532">
    <property type="component" value="Unassembled WGS sequence"/>
</dbReference>
<dbReference type="CDD" id="cd06171">
    <property type="entry name" value="Sigma70_r4"/>
    <property type="match status" value="1"/>
</dbReference>
<evidence type="ECO:0000256" key="2">
    <source>
        <dbReference type="ARBA" id="ARBA00023015"/>
    </source>
</evidence>
<dbReference type="InterPro" id="IPR013249">
    <property type="entry name" value="RNA_pol_sigma70_r4_t2"/>
</dbReference>
<dbReference type="InterPro" id="IPR014284">
    <property type="entry name" value="RNA_pol_sigma-70_dom"/>
</dbReference>
<name>A0ABW5VII6_9FLAO</name>
<dbReference type="Pfam" id="PF08281">
    <property type="entry name" value="Sigma70_r4_2"/>
    <property type="match status" value="1"/>
</dbReference>
<keyword evidence="2" id="KW-0805">Transcription regulation</keyword>
<dbReference type="NCBIfam" id="TIGR02937">
    <property type="entry name" value="sigma70-ECF"/>
    <property type="match status" value="1"/>
</dbReference>
<evidence type="ECO:0000256" key="1">
    <source>
        <dbReference type="ARBA" id="ARBA00010641"/>
    </source>
</evidence>
<dbReference type="InterPro" id="IPR036388">
    <property type="entry name" value="WH-like_DNA-bd_sf"/>
</dbReference>
<dbReference type="InterPro" id="IPR013325">
    <property type="entry name" value="RNA_pol_sigma_r2"/>
</dbReference>
<protein>
    <submittedName>
        <fullName evidence="6">RNA polymerase sigma factor</fullName>
    </submittedName>
</protein>
<comment type="similarity">
    <text evidence="1">Belongs to the sigma-70 factor family. ECF subfamily.</text>
</comment>
<accession>A0ABW5VII6</accession>
<reference evidence="7" key="1">
    <citation type="journal article" date="2019" name="Int. J. Syst. Evol. Microbiol.">
        <title>The Global Catalogue of Microorganisms (GCM) 10K type strain sequencing project: providing services to taxonomists for standard genome sequencing and annotation.</title>
        <authorList>
            <consortium name="The Broad Institute Genomics Platform"/>
            <consortium name="The Broad Institute Genome Sequencing Center for Infectious Disease"/>
            <person name="Wu L."/>
            <person name="Ma J."/>
        </authorList>
    </citation>
    <scope>NUCLEOTIDE SEQUENCE [LARGE SCALE GENOMIC DNA]</scope>
    <source>
        <strain evidence="7">KCTC 52924</strain>
    </source>
</reference>